<dbReference type="Proteomes" id="UP000316621">
    <property type="component" value="Chromosome 1"/>
</dbReference>
<feature type="compositionally biased region" description="Gly residues" evidence="1">
    <location>
        <begin position="468"/>
        <end position="482"/>
    </location>
</feature>
<evidence type="ECO:0000313" key="3">
    <source>
        <dbReference type="Proteomes" id="UP000316621"/>
    </source>
</evidence>
<dbReference type="EMBL" id="CM010715">
    <property type="protein sequence ID" value="RZC44841.1"/>
    <property type="molecule type" value="Genomic_DNA"/>
</dbReference>
<evidence type="ECO:0000256" key="1">
    <source>
        <dbReference type="SAM" id="MobiDB-lite"/>
    </source>
</evidence>
<accession>A0A4Y7IB19</accession>
<dbReference type="Gramene" id="RZC44841">
    <property type="protein sequence ID" value="RZC44841"/>
    <property type="gene ID" value="C5167_037787"/>
</dbReference>
<reference evidence="2 3" key="1">
    <citation type="journal article" date="2018" name="Science">
        <title>The opium poppy genome and morphinan production.</title>
        <authorList>
            <person name="Guo L."/>
            <person name="Winzer T."/>
            <person name="Yang X."/>
            <person name="Li Y."/>
            <person name="Ning Z."/>
            <person name="He Z."/>
            <person name="Teodor R."/>
            <person name="Lu Y."/>
            <person name="Bowser T.A."/>
            <person name="Graham I.A."/>
            <person name="Ye K."/>
        </authorList>
    </citation>
    <scope>NUCLEOTIDE SEQUENCE [LARGE SCALE GENOMIC DNA]</scope>
    <source>
        <strain evidence="3">cv. HN1</strain>
        <tissue evidence="2">Leaves</tissue>
    </source>
</reference>
<feature type="region of interest" description="Disordered" evidence="1">
    <location>
        <begin position="321"/>
        <end position="505"/>
    </location>
</feature>
<feature type="compositionally biased region" description="Basic and acidic residues" evidence="1">
    <location>
        <begin position="418"/>
        <end position="467"/>
    </location>
</feature>
<feature type="compositionally biased region" description="Basic and acidic residues" evidence="1">
    <location>
        <begin position="382"/>
        <end position="399"/>
    </location>
</feature>
<protein>
    <submittedName>
        <fullName evidence="2">Uncharacterized protein</fullName>
    </submittedName>
</protein>
<feature type="compositionally biased region" description="Polar residues" evidence="1">
    <location>
        <begin position="264"/>
        <end position="276"/>
    </location>
</feature>
<organism evidence="2 3">
    <name type="scientific">Papaver somniferum</name>
    <name type="common">Opium poppy</name>
    <dbReference type="NCBI Taxonomy" id="3469"/>
    <lineage>
        <taxon>Eukaryota</taxon>
        <taxon>Viridiplantae</taxon>
        <taxon>Streptophyta</taxon>
        <taxon>Embryophyta</taxon>
        <taxon>Tracheophyta</taxon>
        <taxon>Spermatophyta</taxon>
        <taxon>Magnoliopsida</taxon>
        <taxon>Ranunculales</taxon>
        <taxon>Papaveraceae</taxon>
        <taxon>Papaveroideae</taxon>
        <taxon>Papaver</taxon>
    </lineage>
</organism>
<proteinExistence type="predicted"/>
<feature type="compositionally biased region" description="Basic residues" evidence="1">
    <location>
        <begin position="360"/>
        <end position="375"/>
    </location>
</feature>
<gene>
    <name evidence="2" type="ORF">C5167_037787</name>
</gene>
<sequence length="505" mass="56809">MDSVILWRGTVFQDHEFVLERVQSLEVGNFPIRIMISNNLLVFVARSSRIDIFPRIFSPDFQFNGPVMELSVLPRDFRLTSDFRTFLLVELPGHTYQLFLTKQDGEMKIVPLQSAMQSPNQQCEPELLPSSCIHSDDTSLFADWLRRTNFEKHYNPQAVRVSTQHENFEVSFMNVILCRYHWLEECSDCFLSAVEKFQSDEGRGVTTYFGCGKAVCEYKVDRDVMARIIIDIRYTDYMVLTSSDDDDEYQLPPPSRDPDDPNYLTDSLGTPHGYSSDSDESVNKVMNEDEYDMPEEDEDMREEADYSMLQILLEYEQELNEAKGGSGDKKAKVETPQKSGADGKKGGAVHQGTPFDGGNRHRRISDRWAGSRKHGNSATAHDQLEEKHEDLVAETKEIISDEMEQSDAAASEAINDWEESKTNEEKEAETKKAEEEAKKPAEGERRNYRSGGGRRDSGEGGRRDSGEGGRGATGGGRGATGGGRRDGTFGTDSALQAHSKAKHSK</sequence>
<feature type="compositionally biased region" description="Basic and acidic residues" evidence="1">
    <location>
        <begin position="326"/>
        <end position="345"/>
    </location>
</feature>
<feature type="region of interest" description="Disordered" evidence="1">
    <location>
        <begin position="243"/>
        <end position="283"/>
    </location>
</feature>
<evidence type="ECO:0000313" key="2">
    <source>
        <dbReference type="EMBL" id="RZC44841.1"/>
    </source>
</evidence>
<dbReference type="AlphaFoldDB" id="A0A4Y7IB19"/>
<name>A0A4Y7IB19_PAPSO</name>
<keyword evidence="3" id="KW-1185">Reference proteome</keyword>